<evidence type="ECO:0000256" key="4">
    <source>
        <dbReference type="ARBA" id="ARBA00022989"/>
    </source>
</evidence>
<dbReference type="PANTHER" id="PTHR30086:SF20">
    <property type="entry name" value="ARGININE EXPORTER PROTEIN ARGO-RELATED"/>
    <property type="match status" value="1"/>
</dbReference>
<evidence type="ECO:0000256" key="3">
    <source>
        <dbReference type="ARBA" id="ARBA00022692"/>
    </source>
</evidence>
<dbReference type="RefSeq" id="WP_212529499.1">
    <property type="nucleotide sequence ID" value="NZ_JAGSOG010000078.1"/>
</dbReference>
<keyword evidence="4 6" id="KW-1133">Transmembrane helix</keyword>
<keyword evidence="3 6" id="KW-0812">Transmembrane</keyword>
<dbReference type="PIRSF" id="PIRSF006324">
    <property type="entry name" value="LeuE"/>
    <property type="match status" value="1"/>
</dbReference>
<dbReference type="Pfam" id="PF01810">
    <property type="entry name" value="LysE"/>
    <property type="match status" value="1"/>
</dbReference>
<evidence type="ECO:0000256" key="1">
    <source>
        <dbReference type="ARBA" id="ARBA00004651"/>
    </source>
</evidence>
<feature type="transmembrane region" description="Helical" evidence="6">
    <location>
        <begin position="12"/>
        <end position="32"/>
    </location>
</feature>
<reference evidence="7" key="1">
    <citation type="submission" date="2021-04" db="EMBL/GenBank/DDBJ databases">
        <title>Genome based classification of Actinospica acidithermotolerans sp. nov., an actinobacterium isolated from an Indonesian hot spring.</title>
        <authorList>
            <person name="Kusuma A.B."/>
            <person name="Putra K.E."/>
            <person name="Nafisah S."/>
            <person name="Loh J."/>
            <person name="Nouioui I."/>
            <person name="Goodfellow M."/>
        </authorList>
    </citation>
    <scope>NUCLEOTIDE SEQUENCE</scope>
    <source>
        <strain evidence="7">CSCA 57</strain>
    </source>
</reference>
<evidence type="ECO:0000256" key="6">
    <source>
        <dbReference type="SAM" id="Phobius"/>
    </source>
</evidence>
<protein>
    <submittedName>
        <fullName evidence="7">LysE family translocator</fullName>
    </submittedName>
</protein>
<organism evidence="7 8">
    <name type="scientific">Actinospica durhamensis</name>
    <dbReference type="NCBI Taxonomy" id="1508375"/>
    <lineage>
        <taxon>Bacteria</taxon>
        <taxon>Bacillati</taxon>
        <taxon>Actinomycetota</taxon>
        <taxon>Actinomycetes</taxon>
        <taxon>Catenulisporales</taxon>
        <taxon>Actinospicaceae</taxon>
        <taxon>Actinospica</taxon>
    </lineage>
</organism>
<dbReference type="EMBL" id="JAGSOG010000078">
    <property type="protein sequence ID" value="MBR7834984.1"/>
    <property type="molecule type" value="Genomic_DNA"/>
</dbReference>
<feature type="transmembrane region" description="Helical" evidence="6">
    <location>
        <begin position="44"/>
        <end position="69"/>
    </location>
</feature>
<sequence>MDFSISTHSGLGIAAVELGMVLSPGPNMIYLVSRSITQGRRAGLVSLTGVALGFLVYLAAVTTGLTAVFTLVPDLYLAIKLAGAGYLLWMAWSALKPGGISVFTPKELIPQPPRKLFTMGFLTCLLNPKIAVLYLSLLPQFVQPSRGHVAQQSFVLGLTQIFVALCGNGAIAMCAGSIAGFLAKRPSWLRVQRYAMGTVLGALAVKIAMDRSTAVA</sequence>
<evidence type="ECO:0000256" key="2">
    <source>
        <dbReference type="ARBA" id="ARBA00022475"/>
    </source>
</evidence>
<dbReference type="GO" id="GO:0015171">
    <property type="term" value="F:amino acid transmembrane transporter activity"/>
    <property type="evidence" value="ECO:0007669"/>
    <property type="project" value="TreeGrafter"/>
</dbReference>
<feature type="transmembrane region" description="Helical" evidence="6">
    <location>
        <begin position="75"/>
        <end position="95"/>
    </location>
</feature>
<keyword evidence="8" id="KW-1185">Reference proteome</keyword>
<keyword evidence="2" id="KW-1003">Cell membrane</keyword>
<feature type="transmembrane region" description="Helical" evidence="6">
    <location>
        <begin position="157"/>
        <end position="183"/>
    </location>
</feature>
<gene>
    <name evidence="7" type="ORF">KDL01_17045</name>
</gene>
<dbReference type="GO" id="GO:0005886">
    <property type="term" value="C:plasma membrane"/>
    <property type="evidence" value="ECO:0007669"/>
    <property type="project" value="UniProtKB-SubCell"/>
</dbReference>
<dbReference type="AlphaFoldDB" id="A0A941ETV7"/>
<dbReference type="Proteomes" id="UP000675781">
    <property type="component" value="Unassembled WGS sequence"/>
</dbReference>
<evidence type="ECO:0000313" key="8">
    <source>
        <dbReference type="Proteomes" id="UP000675781"/>
    </source>
</evidence>
<comment type="subcellular location">
    <subcellularLocation>
        <location evidence="1">Cell membrane</location>
        <topology evidence="1">Multi-pass membrane protein</topology>
    </subcellularLocation>
</comment>
<comment type="caution">
    <text evidence="7">The sequence shown here is derived from an EMBL/GenBank/DDBJ whole genome shotgun (WGS) entry which is preliminary data.</text>
</comment>
<evidence type="ECO:0000256" key="5">
    <source>
        <dbReference type="ARBA" id="ARBA00023136"/>
    </source>
</evidence>
<name>A0A941ETV7_9ACTN</name>
<accession>A0A941ETV7</accession>
<keyword evidence="5 6" id="KW-0472">Membrane</keyword>
<dbReference type="InterPro" id="IPR001123">
    <property type="entry name" value="LeuE-type"/>
</dbReference>
<feature type="transmembrane region" description="Helical" evidence="6">
    <location>
        <begin position="116"/>
        <end position="137"/>
    </location>
</feature>
<evidence type="ECO:0000313" key="7">
    <source>
        <dbReference type="EMBL" id="MBR7834984.1"/>
    </source>
</evidence>
<proteinExistence type="predicted"/>
<dbReference type="PANTHER" id="PTHR30086">
    <property type="entry name" value="ARGININE EXPORTER PROTEIN ARGO"/>
    <property type="match status" value="1"/>
</dbReference>